<dbReference type="WBParaSite" id="PDA_v2.g17546.t1">
    <property type="protein sequence ID" value="PDA_v2.g17546.t1"/>
    <property type="gene ID" value="PDA_v2.g17546"/>
</dbReference>
<feature type="compositionally biased region" description="Polar residues" evidence="1">
    <location>
        <begin position="268"/>
        <end position="281"/>
    </location>
</feature>
<feature type="compositionally biased region" description="Acidic residues" evidence="1">
    <location>
        <begin position="235"/>
        <end position="260"/>
    </location>
</feature>
<organism evidence="2 3">
    <name type="scientific">Panagrolaimus davidi</name>
    <dbReference type="NCBI Taxonomy" id="227884"/>
    <lineage>
        <taxon>Eukaryota</taxon>
        <taxon>Metazoa</taxon>
        <taxon>Ecdysozoa</taxon>
        <taxon>Nematoda</taxon>
        <taxon>Chromadorea</taxon>
        <taxon>Rhabditida</taxon>
        <taxon>Tylenchina</taxon>
        <taxon>Panagrolaimomorpha</taxon>
        <taxon>Panagrolaimoidea</taxon>
        <taxon>Panagrolaimidae</taxon>
        <taxon>Panagrolaimus</taxon>
    </lineage>
</organism>
<reference evidence="3" key="1">
    <citation type="submission" date="2022-11" db="UniProtKB">
        <authorList>
            <consortium name="WormBaseParasite"/>
        </authorList>
    </citation>
    <scope>IDENTIFICATION</scope>
</reference>
<dbReference type="AlphaFoldDB" id="A0A914PRT0"/>
<name>A0A914PRT0_9BILA</name>
<evidence type="ECO:0000313" key="3">
    <source>
        <dbReference type="WBParaSite" id="PDA_v2.g17546.t1"/>
    </source>
</evidence>
<proteinExistence type="predicted"/>
<evidence type="ECO:0000313" key="2">
    <source>
        <dbReference type="Proteomes" id="UP000887578"/>
    </source>
</evidence>
<evidence type="ECO:0000256" key="1">
    <source>
        <dbReference type="SAM" id="MobiDB-lite"/>
    </source>
</evidence>
<protein>
    <submittedName>
        <fullName evidence="3">Uncharacterized protein</fullName>
    </submittedName>
</protein>
<feature type="region of interest" description="Disordered" evidence="1">
    <location>
        <begin position="234"/>
        <end position="281"/>
    </location>
</feature>
<accession>A0A914PRT0</accession>
<sequence>MFPNTLMSFNPLPPPTSRNGMIFPTRKEYINSCKSQQFPFLNSIMDYILKSPKSIKLYQKLIQSCKILFLKNPILIIFVLEFRIKSNGKESWHYGFEKRCGFFLDSEEIDMKNNMSKLWITEGLRITDNGGNGNIKNLIPKLYQCDAINLSLMGINIGFMNLKHLSKRVKNFDANYSSIVDEKGELLTMEDILEVFSNAENFFRQETKCPSSITYKRKIDQNIFYWKMNNKDYTDDSETSDNDSSSEDSEMNEDIYGEDSEISKETTSDVSEMSTDSEGIF</sequence>
<keyword evidence="2" id="KW-1185">Reference proteome</keyword>
<dbReference type="Proteomes" id="UP000887578">
    <property type="component" value="Unplaced"/>
</dbReference>